<dbReference type="InterPro" id="IPR045069">
    <property type="entry name" value="MATE_euk"/>
</dbReference>
<dbReference type="GO" id="GO:1990961">
    <property type="term" value="P:xenobiotic detoxification by transmembrane export across the plasma membrane"/>
    <property type="evidence" value="ECO:0007669"/>
    <property type="project" value="InterPro"/>
</dbReference>
<name>A0AAE1J0H6_9FABA</name>
<evidence type="ECO:0000313" key="8">
    <source>
        <dbReference type="Proteomes" id="UP001293593"/>
    </source>
</evidence>
<feature type="transmembrane region" description="Helical" evidence="6">
    <location>
        <begin position="178"/>
        <end position="201"/>
    </location>
</feature>
<accession>A0AAE1J0H6</accession>
<feature type="transmembrane region" description="Helical" evidence="6">
    <location>
        <begin position="253"/>
        <end position="272"/>
    </location>
</feature>
<dbReference type="NCBIfam" id="TIGR00797">
    <property type="entry name" value="matE"/>
    <property type="match status" value="1"/>
</dbReference>
<evidence type="ECO:0000256" key="6">
    <source>
        <dbReference type="RuleBase" id="RU004914"/>
    </source>
</evidence>
<evidence type="ECO:0000256" key="3">
    <source>
        <dbReference type="ARBA" id="ARBA00022692"/>
    </source>
</evidence>
<comment type="subcellular location">
    <subcellularLocation>
        <location evidence="1">Membrane</location>
        <topology evidence="1">Multi-pass membrane protein</topology>
    </subcellularLocation>
</comment>
<feature type="transmembrane region" description="Helical" evidence="6">
    <location>
        <begin position="70"/>
        <end position="91"/>
    </location>
</feature>
<evidence type="ECO:0000256" key="5">
    <source>
        <dbReference type="ARBA" id="ARBA00023136"/>
    </source>
</evidence>
<feature type="transmembrane region" description="Helical" evidence="6">
    <location>
        <begin position="33"/>
        <end position="58"/>
    </location>
</feature>
<feature type="transmembrane region" description="Helical" evidence="6">
    <location>
        <begin position="144"/>
        <end position="166"/>
    </location>
</feature>
<feature type="transmembrane region" description="Helical" evidence="6">
    <location>
        <begin position="408"/>
        <end position="429"/>
    </location>
</feature>
<dbReference type="GO" id="GO:0015297">
    <property type="term" value="F:antiporter activity"/>
    <property type="evidence" value="ECO:0007669"/>
    <property type="project" value="InterPro"/>
</dbReference>
<dbReference type="AlphaFoldDB" id="A0AAE1J0H6"/>
<dbReference type="GO" id="GO:0042910">
    <property type="term" value="F:xenobiotic transmembrane transporter activity"/>
    <property type="evidence" value="ECO:0007669"/>
    <property type="project" value="InterPro"/>
</dbReference>
<comment type="caution">
    <text evidence="7">The sequence shown here is derived from an EMBL/GenBank/DDBJ whole genome shotgun (WGS) entry which is preliminary data.</text>
</comment>
<dbReference type="GO" id="GO:0016020">
    <property type="term" value="C:membrane"/>
    <property type="evidence" value="ECO:0007669"/>
    <property type="project" value="UniProtKB-SubCell"/>
</dbReference>
<keyword evidence="8" id="KW-1185">Reference proteome</keyword>
<keyword evidence="5 6" id="KW-0472">Membrane</keyword>
<evidence type="ECO:0000313" key="7">
    <source>
        <dbReference type="EMBL" id="KAK4260748.1"/>
    </source>
</evidence>
<feature type="transmembrane region" description="Helical" evidence="6">
    <location>
        <begin position="292"/>
        <end position="311"/>
    </location>
</feature>
<gene>
    <name evidence="7" type="ORF">QN277_003826</name>
</gene>
<dbReference type="CDD" id="cd13132">
    <property type="entry name" value="MATE_eukaryotic"/>
    <property type="match status" value="1"/>
</dbReference>
<keyword evidence="4 6" id="KW-1133">Transmembrane helix</keyword>
<dbReference type="Pfam" id="PF01554">
    <property type="entry name" value="MatE"/>
    <property type="match status" value="2"/>
</dbReference>
<organism evidence="7 8">
    <name type="scientific">Acacia crassicarpa</name>
    <name type="common">northern wattle</name>
    <dbReference type="NCBI Taxonomy" id="499986"/>
    <lineage>
        <taxon>Eukaryota</taxon>
        <taxon>Viridiplantae</taxon>
        <taxon>Streptophyta</taxon>
        <taxon>Embryophyta</taxon>
        <taxon>Tracheophyta</taxon>
        <taxon>Spermatophyta</taxon>
        <taxon>Magnoliopsida</taxon>
        <taxon>eudicotyledons</taxon>
        <taxon>Gunneridae</taxon>
        <taxon>Pentapetalae</taxon>
        <taxon>rosids</taxon>
        <taxon>fabids</taxon>
        <taxon>Fabales</taxon>
        <taxon>Fabaceae</taxon>
        <taxon>Caesalpinioideae</taxon>
        <taxon>mimosoid clade</taxon>
        <taxon>Acacieae</taxon>
        <taxon>Acacia</taxon>
    </lineage>
</organism>
<feature type="transmembrane region" description="Helical" evidence="6">
    <location>
        <begin position="213"/>
        <end position="232"/>
    </location>
</feature>
<evidence type="ECO:0000256" key="4">
    <source>
        <dbReference type="ARBA" id="ARBA00022989"/>
    </source>
</evidence>
<feature type="transmembrane region" description="Helical" evidence="6">
    <location>
        <begin position="111"/>
        <end position="132"/>
    </location>
</feature>
<comment type="similarity">
    <text evidence="2 6">Belongs to the multi antimicrobial extrusion (MATE) (TC 2.A.66.1) family.</text>
</comment>
<feature type="transmembrane region" description="Helical" evidence="6">
    <location>
        <begin position="376"/>
        <end position="396"/>
    </location>
</feature>
<feature type="transmembrane region" description="Helical" evidence="6">
    <location>
        <begin position="332"/>
        <end position="356"/>
    </location>
</feature>
<protein>
    <recommendedName>
        <fullName evidence="6">Protein DETOXIFICATION</fullName>
    </recommendedName>
    <alternativeName>
        <fullName evidence="6">Multidrug and toxic compound extrusion protein</fullName>
    </alternativeName>
</protein>
<dbReference type="PANTHER" id="PTHR11206">
    <property type="entry name" value="MULTIDRUG RESISTANCE PROTEIN"/>
    <property type="match status" value="1"/>
</dbReference>
<proteinExistence type="inferred from homology"/>
<dbReference type="Proteomes" id="UP001293593">
    <property type="component" value="Unassembled WGS sequence"/>
</dbReference>
<evidence type="ECO:0000256" key="2">
    <source>
        <dbReference type="ARBA" id="ARBA00010199"/>
    </source>
</evidence>
<keyword evidence="3 6" id="KW-0812">Transmembrane</keyword>
<reference evidence="7" key="1">
    <citation type="submission" date="2023-10" db="EMBL/GenBank/DDBJ databases">
        <title>Chromosome-level genome of the transformable northern wattle, Acacia crassicarpa.</title>
        <authorList>
            <person name="Massaro I."/>
            <person name="Sinha N.R."/>
            <person name="Poethig S."/>
            <person name="Leichty A.R."/>
        </authorList>
    </citation>
    <scope>NUCLEOTIDE SEQUENCE</scope>
    <source>
        <strain evidence="7">Acra3RX</strain>
        <tissue evidence="7">Leaf</tissue>
    </source>
</reference>
<sequence length="485" mass="53186">MDKNLLEKNTELVNQEDHLRLTWRVLAKEAKEVCYLAGPMVAVNYSTFFLQTVSLMMVGHLGELAQSSTAVSISICAVTGFSVIFGMASALETLCGQAYGAKQYKKFGVQFQTGTFCVIVCCVPFCVLWLYLGRLLVLVGQDPLIAHEAGKFAVCLIPALFGYAILQALIRYYLMQSLITPLILSSLITICFHVAFCWTLVFKSSMGRFGGAFAIGTSYWLNVFILALYMKFSDSCAKTRVSISMEIFHGIGEFFRFAIPSAIMICFQWWSYEVGMLLAGLLRPNPELETSILAICTSLTYTIYSIPESIGSAASTRVSNTLGAGSPQAARVSAFCSMVLMLCEASIVSSIVFASRSVLGHVFSNEPEVIRYVTDITPILAMSVFVSSVQGTLTGIVRGSGWQHIGSYVNFGSYYIFGIPLAAILGFWLHMRAKGLWLGVTAGTISQLIVLLIVVSCTDWEKEARLARERALKGPLAEEEENVMI</sequence>
<dbReference type="InterPro" id="IPR002528">
    <property type="entry name" value="MATE_fam"/>
</dbReference>
<evidence type="ECO:0000256" key="1">
    <source>
        <dbReference type="ARBA" id="ARBA00004141"/>
    </source>
</evidence>
<dbReference type="EMBL" id="JAWXYG010000010">
    <property type="protein sequence ID" value="KAK4260748.1"/>
    <property type="molecule type" value="Genomic_DNA"/>
</dbReference>
<feature type="transmembrane region" description="Helical" evidence="6">
    <location>
        <begin position="435"/>
        <end position="455"/>
    </location>
</feature>